<name>A0A4Q2DPT3_9AGAR</name>
<keyword evidence="2" id="KW-1185">Reference proteome</keyword>
<sequence>MVHCGLRDPPVLATIPHRLKVRPSNVSYRNGYIHAVVMSSTTPSEKGHDKFDTTYSSNIKLLPIAQLCYDFLLKMFGAELGARGIQAILGYDTFLWIASGLNKTELKQDIVFTALLFLRRLVHFHGPSLGPLGGTPIRLIFLAALSVANSVLDDYPISVAWWVEIFKYFDEMITVPGERLEDAKEQLRTAREMFCEAIFYDLIPHSREFFNPFKAALVAHFEGRSAGNYIKDVTSRCIFRGYEKPELASYECNCGRIEAPLNSYYGIPDGEMRAEEVKVMFPKQGGAKPAFGDCGIRVKDTGIEE</sequence>
<gene>
    <name evidence="1" type="ORF">EST38_g4883</name>
</gene>
<comment type="caution">
    <text evidence="1">The sequence shown here is derived from an EMBL/GenBank/DDBJ whole genome shotgun (WGS) entry which is preliminary data.</text>
</comment>
<dbReference type="AlphaFoldDB" id="A0A4Q2DPT3"/>
<dbReference type="Proteomes" id="UP000290288">
    <property type="component" value="Unassembled WGS sequence"/>
</dbReference>
<protein>
    <submittedName>
        <fullName evidence="1">Uncharacterized protein</fullName>
    </submittedName>
</protein>
<dbReference type="CDD" id="cd20557">
    <property type="entry name" value="CYCLIN_ScPCL1-like"/>
    <property type="match status" value="1"/>
</dbReference>
<accession>A0A4Q2DPT3</accession>
<evidence type="ECO:0000313" key="1">
    <source>
        <dbReference type="EMBL" id="RXW20974.1"/>
    </source>
</evidence>
<evidence type="ECO:0000313" key="2">
    <source>
        <dbReference type="Proteomes" id="UP000290288"/>
    </source>
</evidence>
<reference evidence="1 2" key="1">
    <citation type="submission" date="2019-01" db="EMBL/GenBank/DDBJ databases">
        <title>Draft genome sequence of Psathyrella aberdarensis IHI B618.</title>
        <authorList>
            <person name="Buettner E."/>
            <person name="Kellner H."/>
        </authorList>
    </citation>
    <scope>NUCLEOTIDE SEQUENCE [LARGE SCALE GENOMIC DNA]</scope>
    <source>
        <strain evidence="1 2">IHI B618</strain>
    </source>
</reference>
<proteinExistence type="predicted"/>
<organism evidence="1 2">
    <name type="scientific">Candolleomyces aberdarensis</name>
    <dbReference type="NCBI Taxonomy" id="2316362"/>
    <lineage>
        <taxon>Eukaryota</taxon>
        <taxon>Fungi</taxon>
        <taxon>Dikarya</taxon>
        <taxon>Basidiomycota</taxon>
        <taxon>Agaricomycotina</taxon>
        <taxon>Agaricomycetes</taxon>
        <taxon>Agaricomycetidae</taxon>
        <taxon>Agaricales</taxon>
        <taxon>Agaricineae</taxon>
        <taxon>Psathyrellaceae</taxon>
        <taxon>Candolleomyces</taxon>
    </lineage>
</organism>
<dbReference type="EMBL" id="SDEE01000126">
    <property type="protein sequence ID" value="RXW20974.1"/>
    <property type="molecule type" value="Genomic_DNA"/>
</dbReference>